<dbReference type="RefSeq" id="WP_092674035.1">
    <property type="nucleotide sequence ID" value="NZ_FOXS01000003.1"/>
</dbReference>
<evidence type="ECO:0000259" key="2">
    <source>
        <dbReference type="Pfam" id="PF18962"/>
    </source>
</evidence>
<dbReference type="AlphaFoldDB" id="A0A1I5Z520"/>
<name>A0A1I5Z520_HYMAR</name>
<dbReference type="Proteomes" id="UP000199029">
    <property type="component" value="Unassembled WGS sequence"/>
</dbReference>
<evidence type="ECO:0000313" key="4">
    <source>
        <dbReference type="Proteomes" id="UP000199029"/>
    </source>
</evidence>
<keyword evidence="4" id="KW-1185">Reference proteome</keyword>
<dbReference type="STRING" id="1227077.SAMN04515668_2722"/>
<protein>
    <submittedName>
        <fullName evidence="3">Por secretion system C-terminal sorting domain-containing protein</fullName>
    </submittedName>
</protein>
<gene>
    <name evidence="3" type="ORF">SAMN04515668_2722</name>
</gene>
<dbReference type="Pfam" id="PF18962">
    <property type="entry name" value="Por_Secre_tail"/>
    <property type="match status" value="1"/>
</dbReference>
<evidence type="ECO:0000313" key="3">
    <source>
        <dbReference type="EMBL" id="SFQ51574.1"/>
    </source>
</evidence>
<sequence>MKLFLTLGAMGLLTAASFTAQAQFTVDGQATAAEIGTGQGKYQLAGTYSGNHLDADRGLQALYVGYTATTLNLMVVASGESATANAYRGIVLYINTPARGGRPAGMALGGSDVMSPLRHKPVLDMETDYGFRVLLGPGPNEAFFSRVSYATGPGTASVANDTYFDASDKLGTAITAPASVTDLAGTKVAYRSSANITANTDNRGFEIEIPLSMLGTTGTPIATGSRLDLMAAFIEGNGVFLSDLIPGITGRTAAYGADPDFTAIAGNQHVSFVLGTGVLLANRAAVAAGLDFQVYPNPARATSKVAYKVPAGQQPVSLAVYNTMGQRVRSLASAPQAGNQEFALGSLPAGTYLVKLQIGDQVTSKMVVME</sequence>
<proteinExistence type="predicted"/>
<dbReference type="NCBIfam" id="TIGR04183">
    <property type="entry name" value="Por_Secre_tail"/>
    <property type="match status" value="1"/>
</dbReference>
<dbReference type="OrthoDB" id="873118at2"/>
<dbReference type="InterPro" id="IPR026444">
    <property type="entry name" value="Secre_tail"/>
</dbReference>
<feature type="signal peptide" evidence="1">
    <location>
        <begin position="1"/>
        <end position="22"/>
    </location>
</feature>
<keyword evidence="1" id="KW-0732">Signal</keyword>
<feature type="domain" description="Secretion system C-terminal sorting" evidence="2">
    <location>
        <begin position="294"/>
        <end position="368"/>
    </location>
</feature>
<accession>A0A1I5Z520</accession>
<reference evidence="4" key="1">
    <citation type="submission" date="2016-10" db="EMBL/GenBank/DDBJ databases">
        <authorList>
            <person name="Varghese N."/>
            <person name="Submissions S."/>
        </authorList>
    </citation>
    <scope>NUCLEOTIDE SEQUENCE [LARGE SCALE GENOMIC DNA]</scope>
    <source>
        <strain evidence="4">OR362-8,ATCC BAA-1266,JCM 13504</strain>
    </source>
</reference>
<organism evidence="3 4">
    <name type="scientific">Hymenobacter arizonensis</name>
    <name type="common">Siccationidurans arizonensis</name>
    <dbReference type="NCBI Taxonomy" id="1227077"/>
    <lineage>
        <taxon>Bacteria</taxon>
        <taxon>Pseudomonadati</taxon>
        <taxon>Bacteroidota</taxon>
        <taxon>Cytophagia</taxon>
        <taxon>Cytophagales</taxon>
        <taxon>Hymenobacteraceae</taxon>
        <taxon>Hymenobacter</taxon>
    </lineage>
</organism>
<evidence type="ECO:0000256" key="1">
    <source>
        <dbReference type="SAM" id="SignalP"/>
    </source>
</evidence>
<dbReference type="EMBL" id="FOXS01000003">
    <property type="protein sequence ID" value="SFQ51574.1"/>
    <property type="molecule type" value="Genomic_DNA"/>
</dbReference>
<feature type="chain" id="PRO_5011624891" evidence="1">
    <location>
        <begin position="23"/>
        <end position="370"/>
    </location>
</feature>